<accession>A0AAD1Y5R5</accession>
<organism evidence="2 3">
    <name type="scientific">Euplotes crassus</name>
    <dbReference type="NCBI Taxonomy" id="5936"/>
    <lineage>
        <taxon>Eukaryota</taxon>
        <taxon>Sar</taxon>
        <taxon>Alveolata</taxon>
        <taxon>Ciliophora</taxon>
        <taxon>Intramacronucleata</taxon>
        <taxon>Spirotrichea</taxon>
        <taxon>Hypotrichia</taxon>
        <taxon>Euplotida</taxon>
        <taxon>Euplotidae</taxon>
        <taxon>Moneuplotes</taxon>
    </lineage>
</organism>
<feature type="region of interest" description="Disordered" evidence="1">
    <location>
        <begin position="509"/>
        <end position="529"/>
    </location>
</feature>
<gene>
    <name evidence="2" type="ORF">ECRASSUSDP1_LOCUS27464</name>
</gene>
<comment type="caution">
    <text evidence="2">The sequence shown here is derived from an EMBL/GenBank/DDBJ whole genome shotgun (WGS) entry which is preliminary data.</text>
</comment>
<dbReference type="EMBL" id="CAMPGE010028340">
    <property type="protein sequence ID" value="CAI2385871.1"/>
    <property type="molecule type" value="Genomic_DNA"/>
</dbReference>
<protein>
    <submittedName>
        <fullName evidence="2">Uncharacterized protein</fullName>
    </submittedName>
</protein>
<evidence type="ECO:0000256" key="1">
    <source>
        <dbReference type="SAM" id="MobiDB-lite"/>
    </source>
</evidence>
<evidence type="ECO:0000313" key="3">
    <source>
        <dbReference type="Proteomes" id="UP001295684"/>
    </source>
</evidence>
<sequence>MRNQIANIPQQARGGLPFGNDAAKKKQISNELPLEDFSIDISMTINDVSDAMSEASFLDFYAQGARQSPSPENINRMQSKKKEEIAHTQCTPDKIVCSNTKSKPAKKKVQQLLPVFECIFCAKTDNQLCVSNLAKLQKKYEVAQEIFKPSLTNKLCLTKHQQIDYNLTTICNLPNKIENLKNKETTRDYCSLKKSLLFEVNKNESKYFPVIVEKMRSNVGTTASKDVNHSRGRKRIVPMNTPQKNPNACQKNLLDLSSCVKPRVGNCKRKININNISFESQCHNIYDPNYSSSSESQRDNSEFNSFEISFELNKSHEELRLEHCFSMESKEGDKSIKMKNFIPDGQPYEPLLSIAPQEDKILDFKANWVMDTYQNNITKSTRQDSVTRKLPNESCDIHHRNLYKLNDQFSNFSAQLEFSRCNSSKVPKDRSIDQKKKFINLQKESSNERNLFDSKNNYPDSLGSLIILKESINLNHQLQCPDDNNHYNDKENLIPRLQLSSHPLKLIQNPLHNPTVQSSRPQNPSSHQT</sequence>
<name>A0AAD1Y5R5_EUPCR</name>
<evidence type="ECO:0000313" key="2">
    <source>
        <dbReference type="EMBL" id="CAI2385871.1"/>
    </source>
</evidence>
<dbReference type="AlphaFoldDB" id="A0AAD1Y5R5"/>
<proteinExistence type="predicted"/>
<keyword evidence="3" id="KW-1185">Reference proteome</keyword>
<feature type="compositionally biased region" description="Polar residues" evidence="1">
    <location>
        <begin position="510"/>
        <end position="529"/>
    </location>
</feature>
<reference evidence="2" key="1">
    <citation type="submission" date="2023-07" db="EMBL/GenBank/DDBJ databases">
        <authorList>
            <consortium name="AG Swart"/>
            <person name="Singh M."/>
            <person name="Singh A."/>
            <person name="Seah K."/>
            <person name="Emmerich C."/>
        </authorList>
    </citation>
    <scope>NUCLEOTIDE SEQUENCE</scope>
    <source>
        <strain evidence="2">DP1</strain>
    </source>
</reference>
<dbReference type="Proteomes" id="UP001295684">
    <property type="component" value="Unassembled WGS sequence"/>
</dbReference>